<accession>A0A1N7P1C5</accession>
<gene>
    <name evidence="3" type="ORF">SAMN05421761_11337</name>
</gene>
<keyword evidence="1" id="KW-1133">Transmembrane helix</keyword>
<feature type="transmembrane region" description="Helical" evidence="1">
    <location>
        <begin position="144"/>
        <end position="167"/>
    </location>
</feature>
<organism evidence="3 4">
    <name type="scientific">Belliella pelovolcani</name>
    <dbReference type="NCBI Taxonomy" id="529505"/>
    <lineage>
        <taxon>Bacteria</taxon>
        <taxon>Pseudomonadati</taxon>
        <taxon>Bacteroidota</taxon>
        <taxon>Cytophagia</taxon>
        <taxon>Cytophagales</taxon>
        <taxon>Cyclobacteriaceae</taxon>
        <taxon>Belliella</taxon>
    </lineage>
</organism>
<dbReference type="STRING" id="529505.SAMN05421761_11337"/>
<feature type="transmembrane region" description="Helical" evidence="1">
    <location>
        <begin position="95"/>
        <end position="113"/>
    </location>
</feature>
<feature type="transmembrane region" description="Helical" evidence="1">
    <location>
        <begin position="21"/>
        <end position="43"/>
    </location>
</feature>
<evidence type="ECO:0000313" key="3">
    <source>
        <dbReference type="EMBL" id="SIT04382.1"/>
    </source>
</evidence>
<evidence type="ECO:0000313" key="4">
    <source>
        <dbReference type="Proteomes" id="UP000186026"/>
    </source>
</evidence>
<dbReference type="AlphaFoldDB" id="A0A1N7P1C5"/>
<feature type="transmembrane region" description="Helical" evidence="1">
    <location>
        <begin position="63"/>
        <end position="88"/>
    </location>
</feature>
<proteinExistence type="predicted"/>
<dbReference type="EMBL" id="FTOP01000013">
    <property type="protein sequence ID" value="SIT04382.1"/>
    <property type="molecule type" value="Genomic_DNA"/>
</dbReference>
<feature type="domain" description="VTT" evidence="2">
    <location>
        <begin position="78"/>
        <end position="194"/>
    </location>
</feature>
<dbReference type="Pfam" id="PF09335">
    <property type="entry name" value="VTT_dom"/>
    <property type="match status" value="1"/>
</dbReference>
<dbReference type="OrthoDB" id="6194207at2"/>
<feature type="transmembrane region" description="Helical" evidence="1">
    <location>
        <begin position="212"/>
        <end position="230"/>
    </location>
</feature>
<sequence length="232" mass="25517">MTKKAGIFKGLKNFGKNNTRVALAVLWVSIAPSVFSLILIPTIVSKSANPYDLNISTFPESLIFVIVGTLMMGLALTPTTLFAILSGFILGWQTFPLLILSYTFATLLGYGWGKKLGGDSLEELLTQYPKAAVMIESKKDSVGALIFFVRISPVIPFALSNLLFALMKTGWKKLVIWGTIGMLPRTTLAFFSGTLAFDIYSAIGQESISGKGWIFLGLLLLSIWGIWRFFRK</sequence>
<name>A0A1N7P1C5_9BACT</name>
<protein>
    <submittedName>
        <fullName evidence="3">Uncharacterized membrane protein YdjX, TVP38/TMEM64 family, SNARE-associated domain</fullName>
    </submittedName>
</protein>
<dbReference type="InterPro" id="IPR032816">
    <property type="entry name" value="VTT_dom"/>
</dbReference>
<keyword evidence="1" id="KW-0812">Transmembrane</keyword>
<keyword evidence="4" id="KW-1185">Reference proteome</keyword>
<keyword evidence="1" id="KW-0472">Membrane</keyword>
<reference evidence="4" key="1">
    <citation type="submission" date="2017-01" db="EMBL/GenBank/DDBJ databases">
        <authorList>
            <person name="Varghese N."/>
            <person name="Submissions S."/>
        </authorList>
    </citation>
    <scope>NUCLEOTIDE SEQUENCE [LARGE SCALE GENOMIC DNA]</scope>
    <source>
        <strain evidence="4">DSM 46698</strain>
    </source>
</reference>
<dbReference type="Proteomes" id="UP000186026">
    <property type="component" value="Unassembled WGS sequence"/>
</dbReference>
<feature type="transmembrane region" description="Helical" evidence="1">
    <location>
        <begin position="174"/>
        <end position="200"/>
    </location>
</feature>
<dbReference type="RefSeq" id="WP_076502351.1">
    <property type="nucleotide sequence ID" value="NZ_FTOP01000013.1"/>
</dbReference>
<evidence type="ECO:0000256" key="1">
    <source>
        <dbReference type="SAM" id="Phobius"/>
    </source>
</evidence>
<evidence type="ECO:0000259" key="2">
    <source>
        <dbReference type="Pfam" id="PF09335"/>
    </source>
</evidence>